<dbReference type="RefSeq" id="WP_271908709.1">
    <property type="nucleotide sequence ID" value="NZ_JAQLWN010000029.1"/>
</dbReference>
<reference evidence="2" key="1">
    <citation type="submission" date="2023-01" db="EMBL/GenBank/DDBJ databases">
        <title>Human gut microbiome strain richness.</title>
        <authorList>
            <person name="Chen-Liaw A."/>
        </authorList>
    </citation>
    <scope>NUCLEOTIDE SEQUENCE</scope>
    <source>
        <strain evidence="2">2225st1_A6_2225SCRN_200828</strain>
    </source>
</reference>
<protein>
    <submittedName>
        <fullName evidence="2">Uncharacterized protein</fullName>
    </submittedName>
</protein>
<dbReference type="AlphaFoldDB" id="A0AAW6C9F6"/>
<gene>
    <name evidence="2" type="ORF">PND83_20910</name>
</gene>
<proteinExistence type="predicted"/>
<feature type="region of interest" description="Disordered" evidence="1">
    <location>
        <begin position="99"/>
        <end position="120"/>
    </location>
</feature>
<accession>A0AAW6C9F6</accession>
<evidence type="ECO:0000313" key="2">
    <source>
        <dbReference type="EMBL" id="MDB7908449.1"/>
    </source>
</evidence>
<name>A0AAW6C9F6_FLAPL</name>
<sequence>MNTIARIKMLKAMEFIARNINDETILNRWLALGIADGDIEYGDLSVGLDNADRLKYYMEDEAFADMMHNFLWCMARAWKSGGLYCDGLVSKDAGEAYQHHLPHGEAGRGQRELHHPPNDG</sequence>
<organism evidence="2 3">
    <name type="scientific">Flavonifractor plautii</name>
    <name type="common">Fusobacterium plautii</name>
    <dbReference type="NCBI Taxonomy" id="292800"/>
    <lineage>
        <taxon>Bacteria</taxon>
        <taxon>Bacillati</taxon>
        <taxon>Bacillota</taxon>
        <taxon>Clostridia</taxon>
        <taxon>Eubacteriales</taxon>
        <taxon>Oscillospiraceae</taxon>
        <taxon>Flavonifractor</taxon>
    </lineage>
</organism>
<evidence type="ECO:0000256" key="1">
    <source>
        <dbReference type="SAM" id="MobiDB-lite"/>
    </source>
</evidence>
<dbReference type="EMBL" id="JAQLWO010000033">
    <property type="protein sequence ID" value="MDB7908449.1"/>
    <property type="molecule type" value="Genomic_DNA"/>
</dbReference>
<comment type="caution">
    <text evidence="2">The sequence shown here is derived from an EMBL/GenBank/DDBJ whole genome shotgun (WGS) entry which is preliminary data.</text>
</comment>
<evidence type="ECO:0000313" key="3">
    <source>
        <dbReference type="Proteomes" id="UP001211006"/>
    </source>
</evidence>
<dbReference type="Proteomes" id="UP001211006">
    <property type="component" value="Unassembled WGS sequence"/>
</dbReference>